<keyword evidence="4" id="KW-1003">Cell membrane</keyword>
<evidence type="ECO:0000256" key="7">
    <source>
        <dbReference type="ARBA" id="ARBA00022741"/>
    </source>
</evidence>
<dbReference type="InterPro" id="IPR036890">
    <property type="entry name" value="HATPase_C_sf"/>
</dbReference>
<name>A0A7W3XQZ7_9BACL</name>
<dbReference type="GO" id="GO:0000155">
    <property type="term" value="F:phosphorelay sensor kinase activity"/>
    <property type="evidence" value="ECO:0007669"/>
    <property type="project" value="InterPro"/>
</dbReference>
<feature type="transmembrane region" description="Helical" evidence="14">
    <location>
        <begin position="218"/>
        <end position="239"/>
    </location>
</feature>
<feature type="transmembrane region" description="Helical" evidence="14">
    <location>
        <begin position="284"/>
        <end position="300"/>
    </location>
</feature>
<dbReference type="InterPro" id="IPR010559">
    <property type="entry name" value="Sig_transdc_His_kin_internal"/>
</dbReference>
<organism evidence="17 18">
    <name type="scientific">Fontibacillus solani</name>
    <dbReference type="NCBI Taxonomy" id="1572857"/>
    <lineage>
        <taxon>Bacteria</taxon>
        <taxon>Bacillati</taxon>
        <taxon>Bacillota</taxon>
        <taxon>Bacilli</taxon>
        <taxon>Bacillales</taxon>
        <taxon>Paenibacillaceae</taxon>
        <taxon>Fontibacillus</taxon>
    </lineage>
</organism>
<evidence type="ECO:0000313" key="18">
    <source>
        <dbReference type="Proteomes" id="UP000567067"/>
    </source>
</evidence>
<dbReference type="Pfam" id="PF07695">
    <property type="entry name" value="7TMR-DISM_7TM"/>
    <property type="match status" value="1"/>
</dbReference>
<dbReference type="RefSeq" id="WP_182534923.1">
    <property type="nucleotide sequence ID" value="NZ_JACJIP010000007.1"/>
</dbReference>
<dbReference type="SUPFAM" id="SSF55874">
    <property type="entry name" value="ATPase domain of HSP90 chaperone/DNA topoisomerase II/histidine kinase"/>
    <property type="match status" value="2"/>
</dbReference>
<feature type="transmembrane region" description="Helical" evidence="14">
    <location>
        <begin position="312"/>
        <end position="329"/>
    </location>
</feature>
<keyword evidence="14" id="KW-0812">Transmembrane</keyword>
<feature type="domain" description="Histidine kinase" evidence="15">
    <location>
        <begin position="929"/>
        <end position="1028"/>
    </location>
</feature>
<evidence type="ECO:0000256" key="8">
    <source>
        <dbReference type="ARBA" id="ARBA00022777"/>
    </source>
</evidence>
<keyword evidence="18" id="KW-1185">Reference proteome</keyword>
<evidence type="ECO:0000256" key="13">
    <source>
        <dbReference type="SAM" id="MobiDB-lite"/>
    </source>
</evidence>
<dbReference type="Gene3D" id="1.10.287.130">
    <property type="match status" value="1"/>
</dbReference>
<comment type="subcellular location">
    <subcellularLocation>
        <location evidence="2">Cell membrane</location>
    </subcellularLocation>
</comment>
<dbReference type="CDD" id="cd17574">
    <property type="entry name" value="REC_OmpR"/>
    <property type="match status" value="1"/>
</dbReference>
<dbReference type="InterPro" id="IPR008979">
    <property type="entry name" value="Galactose-bd-like_sf"/>
</dbReference>
<keyword evidence="10" id="KW-0902">Two-component regulatory system</keyword>
<evidence type="ECO:0000256" key="12">
    <source>
        <dbReference type="PROSITE-ProRule" id="PRU00169"/>
    </source>
</evidence>
<protein>
    <recommendedName>
        <fullName evidence="3">histidine kinase</fullName>
        <ecNumber evidence="3">2.7.13.3</ecNumber>
    </recommendedName>
</protein>
<feature type="transmembrane region" description="Helical" evidence="14">
    <location>
        <begin position="369"/>
        <end position="389"/>
    </location>
</feature>
<dbReference type="InterPro" id="IPR001789">
    <property type="entry name" value="Sig_transdc_resp-reg_receiver"/>
</dbReference>
<dbReference type="Pfam" id="PF00072">
    <property type="entry name" value="Response_reg"/>
    <property type="match status" value="1"/>
</dbReference>
<dbReference type="SMART" id="SM00388">
    <property type="entry name" value="HisKA"/>
    <property type="match status" value="1"/>
</dbReference>
<evidence type="ECO:0000256" key="4">
    <source>
        <dbReference type="ARBA" id="ARBA00022475"/>
    </source>
</evidence>
<dbReference type="GO" id="GO:0005886">
    <property type="term" value="C:plasma membrane"/>
    <property type="evidence" value="ECO:0007669"/>
    <property type="project" value="UniProtKB-SubCell"/>
</dbReference>
<dbReference type="PROSITE" id="PS50110">
    <property type="entry name" value="RESPONSE_REGULATORY"/>
    <property type="match status" value="1"/>
</dbReference>
<dbReference type="SMART" id="SM00448">
    <property type="entry name" value="REC"/>
    <property type="match status" value="1"/>
</dbReference>
<comment type="caution">
    <text evidence="17">The sequence shown here is derived from an EMBL/GenBank/DDBJ whole genome shotgun (WGS) entry which is preliminary data.</text>
</comment>
<dbReference type="Pfam" id="PF00512">
    <property type="entry name" value="HisKA"/>
    <property type="match status" value="1"/>
</dbReference>
<dbReference type="Proteomes" id="UP000567067">
    <property type="component" value="Unassembled WGS sequence"/>
</dbReference>
<evidence type="ECO:0000259" key="15">
    <source>
        <dbReference type="PROSITE" id="PS50109"/>
    </source>
</evidence>
<dbReference type="Gene3D" id="2.60.120.260">
    <property type="entry name" value="Galactose-binding domain-like"/>
    <property type="match status" value="1"/>
</dbReference>
<dbReference type="EC" id="2.7.13.3" evidence="3"/>
<keyword evidence="8 17" id="KW-0418">Kinase</keyword>
<gene>
    <name evidence="17" type="ORF">FHR92_001412</name>
</gene>
<feature type="modified residue" description="4-aspartylphosphate" evidence="12">
    <location>
        <position position="751"/>
    </location>
</feature>
<dbReference type="InterPro" id="IPR003594">
    <property type="entry name" value="HATPase_dom"/>
</dbReference>
<evidence type="ECO:0000256" key="11">
    <source>
        <dbReference type="ARBA" id="ARBA00023136"/>
    </source>
</evidence>
<dbReference type="CDD" id="cd00082">
    <property type="entry name" value="HisKA"/>
    <property type="match status" value="1"/>
</dbReference>
<dbReference type="InterPro" id="IPR036097">
    <property type="entry name" value="HisK_dim/P_sf"/>
</dbReference>
<evidence type="ECO:0000256" key="6">
    <source>
        <dbReference type="ARBA" id="ARBA00022679"/>
    </source>
</evidence>
<feature type="transmembrane region" description="Helical" evidence="14">
    <location>
        <begin position="246"/>
        <end position="264"/>
    </location>
</feature>
<evidence type="ECO:0000256" key="5">
    <source>
        <dbReference type="ARBA" id="ARBA00022553"/>
    </source>
</evidence>
<dbReference type="SUPFAM" id="SSF47384">
    <property type="entry name" value="Homodimeric domain of signal transducing histidine kinase"/>
    <property type="match status" value="1"/>
</dbReference>
<evidence type="ECO:0000256" key="9">
    <source>
        <dbReference type="ARBA" id="ARBA00022840"/>
    </source>
</evidence>
<accession>A0A7W3XQZ7</accession>
<dbReference type="Gene3D" id="3.30.565.10">
    <property type="entry name" value="Histidine kinase-like ATPase, C-terminal domain"/>
    <property type="match status" value="2"/>
</dbReference>
<dbReference type="Gene3D" id="3.40.50.2300">
    <property type="match status" value="1"/>
</dbReference>
<keyword evidence="7" id="KW-0547">Nucleotide-binding</keyword>
<dbReference type="AlphaFoldDB" id="A0A7W3XQZ7"/>
<feature type="region of interest" description="Disordered" evidence="13">
    <location>
        <begin position="679"/>
        <end position="700"/>
    </location>
</feature>
<dbReference type="SUPFAM" id="SSF49785">
    <property type="entry name" value="Galactose-binding domain-like"/>
    <property type="match status" value="1"/>
</dbReference>
<dbReference type="PRINTS" id="PR00344">
    <property type="entry name" value="BCTRLSENSOR"/>
</dbReference>
<dbReference type="PROSITE" id="PS50109">
    <property type="entry name" value="HIS_KIN"/>
    <property type="match status" value="2"/>
</dbReference>
<dbReference type="GO" id="GO:0009927">
    <property type="term" value="F:histidine phosphotransfer kinase activity"/>
    <property type="evidence" value="ECO:0007669"/>
    <property type="project" value="TreeGrafter"/>
</dbReference>
<dbReference type="Pfam" id="PF02518">
    <property type="entry name" value="HATPase_c"/>
    <property type="match status" value="2"/>
</dbReference>
<evidence type="ECO:0000256" key="2">
    <source>
        <dbReference type="ARBA" id="ARBA00004236"/>
    </source>
</evidence>
<reference evidence="17 18" key="1">
    <citation type="submission" date="2020-08" db="EMBL/GenBank/DDBJ databases">
        <title>Genomic Encyclopedia of Type Strains, Phase III (KMG-III): the genomes of soil and plant-associated and newly described type strains.</title>
        <authorList>
            <person name="Whitman W."/>
        </authorList>
    </citation>
    <scope>NUCLEOTIDE SEQUENCE [LARGE SCALE GENOMIC DNA]</scope>
    <source>
        <strain evidence="17 18">CECT 8693</strain>
    </source>
</reference>
<dbReference type="GO" id="GO:0005524">
    <property type="term" value="F:ATP binding"/>
    <property type="evidence" value="ECO:0007669"/>
    <property type="project" value="UniProtKB-KW"/>
</dbReference>
<evidence type="ECO:0000259" key="16">
    <source>
        <dbReference type="PROSITE" id="PS50110"/>
    </source>
</evidence>
<evidence type="ECO:0000256" key="14">
    <source>
        <dbReference type="SAM" id="Phobius"/>
    </source>
</evidence>
<feature type="domain" description="Histidine kinase" evidence="15">
    <location>
        <begin position="443"/>
        <end position="660"/>
    </location>
</feature>
<keyword evidence="11 14" id="KW-0472">Membrane</keyword>
<dbReference type="PANTHER" id="PTHR43047:SF72">
    <property type="entry name" value="OSMOSENSING HISTIDINE PROTEIN KINASE SLN1"/>
    <property type="match status" value="1"/>
</dbReference>
<dbReference type="InterPro" id="IPR011006">
    <property type="entry name" value="CheY-like_superfamily"/>
</dbReference>
<evidence type="ECO:0000313" key="17">
    <source>
        <dbReference type="EMBL" id="MBA9084950.1"/>
    </source>
</evidence>
<dbReference type="SMART" id="SM00387">
    <property type="entry name" value="HATPase_c"/>
    <property type="match status" value="2"/>
</dbReference>
<dbReference type="PANTHER" id="PTHR43047">
    <property type="entry name" value="TWO-COMPONENT HISTIDINE PROTEIN KINASE"/>
    <property type="match status" value="1"/>
</dbReference>
<keyword evidence="14" id="KW-1133">Transmembrane helix</keyword>
<dbReference type="InterPro" id="IPR003661">
    <property type="entry name" value="HisK_dim/P_dom"/>
</dbReference>
<dbReference type="InterPro" id="IPR004358">
    <property type="entry name" value="Sig_transdc_His_kin-like_C"/>
</dbReference>
<dbReference type="Pfam" id="PF06580">
    <property type="entry name" value="His_kinase"/>
    <property type="match status" value="1"/>
</dbReference>
<proteinExistence type="predicted"/>
<dbReference type="InterPro" id="IPR011623">
    <property type="entry name" value="7TMR_DISM_rcpt_extracell_dom1"/>
</dbReference>
<evidence type="ECO:0000256" key="10">
    <source>
        <dbReference type="ARBA" id="ARBA00023012"/>
    </source>
</evidence>
<dbReference type="CDD" id="cd16922">
    <property type="entry name" value="HATPase_EvgS-ArcB-TorS-like"/>
    <property type="match status" value="1"/>
</dbReference>
<comment type="catalytic activity">
    <reaction evidence="1">
        <text>ATP + protein L-histidine = ADP + protein N-phospho-L-histidine.</text>
        <dbReference type="EC" id="2.7.13.3"/>
    </reaction>
</comment>
<evidence type="ECO:0000256" key="3">
    <source>
        <dbReference type="ARBA" id="ARBA00012438"/>
    </source>
</evidence>
<feature type="compositionally biased region" description="Polar residues" evidence="13">
    <location>
        <begin position="680"/>
        <end position="689"/>
    </location>
</feature>
<dbReference type="InterPro" id="IPR005467">
    <property type="entry name" value="His_kinase_dom"/>
</dbReference>
<sequence length="1028" mass="115943">MFNGTKKHKPWKTLAIVGLFIAVLVSARFIWIGKFYPAVQPQIVDGVLDLRDWDAAGENHTINLDGQWGFYPQMFLMEHKKATLPIDHKLLQVPGPWNNSLNSESASPYGYGSYRLQILVNPEQDYTYSIHVPSVRSSSELYVNGRLLAESGQPAAEEKNYEPKNLPYSASFTANGASVIEVVIQAANFKDYRDSGIVRSLSFGTEEAVRREIRLSTLMQQLVAIVFLMHAVYAIILYLTGPKDKNLLYSSLIIFSLTFMNLLGSEEKVLHYWLMINYDWGFKLVHLSMIGISYALLQFVRRQLSPFWNKILRGLVFLCITGGILSLLLPVEYMLIIQSFYFLMMFIAFVFSIWFMLLTALKQIRDSVFLLLAVIALTSNFVWWGIFLITGISVVYYPFDLIIALACVASMWFKGYFREHLETKKLAARLQEADRHKDQFLANTSHELRNPLHGILNLSQAVLEREPGMHDKSIKDLENVLTVGRRMSLMLTDLLDAMSLRQNAPRLQLGSCSMQSIVTGVVDMLSFMTEGKNVRLSNCIPEHFPHVLADENRVIQIVYNLIHNAVKFTNEGEVSIQGYTDNGKAYITIADTGIGMDAVTKERIFEPYEQADPKRSMIEGGFGLGLSICKQLVELHGGTLQVHSVPGQGSEFIFSLQLADTAALQENTGTEITASVEAANPSSASSTVHRSIPKQPPANRPRILVVDDDPMNLNVIESILSLEHYEILSVTSGKQALTALDSKEWDLIISDVMMPLMSGYELTRMIRKRFTVTELPVLLLTARSQPGDVENGFLAGANDYVTKPVDTLEIRSRVRALTTVKQTVRERLQMEAAWLQAQIQPHFLFNTLNAVTALSETDLDKMRKLIDELGLFLRNKFQYNNMDELAPIEDELSIVRSYVYIEQVRFEERLNVAWEIEDCKDLKIPLLTIQPLVENAIRHGIMKRTSGGNIVIRLSDYETYVKVSVEDDGEGMDAAEQQRIFEKKSSSRTSVGLINTDLRLKRHFGNGLQITSRSGVGTTVAFIVPKPN</sequence>
<keyword evidence="9" id="KW-0067">ATP-binding</keyword>
<feature type="domain" description="Response regulatory" evidence="16">
    <location>
        <begin position="702"/>
        <end position="818"/>
    </location>
</feature>
<feature type="transmembrane region" description="Helical" evidence="14">
    <location>
        <begin position="335"/>
        <end position="357"/>
    </location>
</feature>
<evidence type="ECO:0000256" key="1">
    <source>
        <dbReference type="ARBA" id="ARBA00000085"/>
    </source>
</evidence>
<dbReference type="SUPFAM" id="SSF52172">
    <property type="entry name" value="CheY-like"/>
    <property type="match status" value="1"/>
</dbReference>
<dbReference type="FunFam" id="3.30.565.10:FF:000023">
    <property type="entry name" value="PAS domain-containing sensor histidine kinase"/>
    <property type="match status" value="1"/>
</dbReference>
<keyword evidence="6" id="KW-0808">Transferase</keyword>
<keyword evidence="5 12" id="KW-0597">Phosphoprotein</keyword>
<dbReference type="EMBL" id="JACJIP010000007">
    <property type="protein sequence ID" value="MBA9084950.1"/>
    <property type="molecule type" value="Genomic_DNA"/>
</dbReference>